<dbReference type="InterPro" id="IPR050639">
    <property type="entry name" value="SSR_resolvase"/>
</dbReference>
<name>A0ABP7QYA1_9PSEU</name>
<dbReference type="Proteomes" id="UP001501747">
    <property type="component" value="Unassembled WGS sequence"/>
</dbReference>
<dbReference type="SUPFAM" id="SSF53041">
    <property type="entry name" value="Resolvase-like"/>
    <property type="match status" value="1"/>
</dbReference>
<dbReference type="InterPro" id="IPR011109">
    <property type="entry name" value="DNA_bind_recombinase_dom"/>
</dbReference>
<dbReference type="PANTHER" id="PTHR30461">
    <property type="entry name" value="DNA-INVERTASE FROM LAMBDOID PROPHAGE"/>
    <property type="match status" value="1"/>
</dbReference>
<dbReference type="SMART" id="SM00857">
    <property type="entry name" value="Resolvase"/>
    <property type="match status" value="1"/>
</dbReference>
<evidence type="ECO:0000259" key="1">
    <source>
        <dbReference type="PROSITE" id="PS51737"/>
    </source>
</evidence>
<gene>
    <name evidence="2" type="ORF">GCM10022247_05430</name>
</gene>
<dbReference type="Pfam" id="PF07508">
    <property type="entry name" value="Recombinase"/>
    <property type="match status" value="1"/>
</dbReference>
<dbReference type="InterPro" id="IPR006119">
    <property type="entry name" value="Resolv_N"/>
</dbReference>
<comment type="caution">
    <text evidence="2">The sequence shown here is derived from an EMBL/GenBank/DDBJ whole genome shotgun (WGS) entry which is preliminary data.</text>
</comment>
<dbReference type="InterPro" id="IPR038109">
    <property type="entry name" value="DNA_bind_recomb_sf"/>
</dbReference>
<reference evidence="3" key="1">
    <citation type="journal article" date="2019" name="Int. J. Syst. Evol. Microbiol.">
        <title>The Global Catalogue of Microorganisms (GCM) 10K type strain sequencing project: providing services to taxonomists for standard genome sequencing and annotation.</title>
        <authorList>
            <consortium name="The Broad Institute Genomics Platform"/>
            <consortium name="The Broad Institute Genome Sequencing Center for Infectious Disease"/>
            <person name="Wu L."/>
            <person name="Ma J."/>
        </authorList>
    </citation>
    <scope>NUCLEOTIDE SEQUENCE [LARGE SCALE GENOMIC DNA]</scope>
    <source>
        <strain evidence="3">JCM 17342</strain>
    </source>
</reference>
<evidence type="ECO:0000313" key="3">
    <source>
        <dbReference type="Proteomes" id="UP001501747"/>
    </source>
</evidence>
<dbReference type="RefSeq" id="WP_344870862.1">
    <property type="nucleotide sequence ID" value="NZ_BAABAL010000004.1"/>
</dbReference>
<dbReference type="PANTHER" id="PTHR30461:SF23">
    <property type="entry name" value="DNA RECOMBINASE-RELATED"/>
    <property type="match status" value="1"/>
</dbReference>
<sequence>MTVEISRDPWSALDDLLGVEIVTAGDEGIGPLAVYGRCSTEDNQDPETSRGWQVGNARKFVEPLGGTVVEEFFDIGQSRSVPWERRDEASRLLAALKDPHRSWNAVVVGEGTRCWFGNQFSLIAPRFAAYGVDLWVPELGGKFDARNPSHKMLMSVLGGMSESERQHVQARVRAAMDAQVLNEGRHQGGRAPYGYVVVDGGPHPNPRKAAEGYRLRVLAIDEPSAEVVRRIFADYLTGEKGDRAIANGLNRDGIACPSARRPDQNRHRLADGWQGSTVRSILENPRYTGFAFFGRWTRQETLIDPDDVAAGHTVRFRRSAPEKVVRSRKPAHPTIVEVGEFVEAQLLRRSRAAGGLAAGRKLERGPKRTKRAYPLRGRVRCVICKRRMEGTPRATRTYYRCSARTLVPGSPVLENHPKNVYLPEAAVMPPLNSWIGQLFDPENRDETVKALVASQHGTTKAHISRKAAQKRLDAAETRLKRLRAAIDAGVDPTALVEDINQAQAQRTAARAELDVYRAPELLTEAEVYAMLDSLEDIRSELKRTNPARLEELFAEWRLEGAYNAERRTVDVTIRPLSRVSAGVRGGT</sequence>
<evidence type="ECO:0000313" key="2">
    <source>
        <dbReference type="EMBL" id="GAA3989735.1"/>
    </source>
</evidence>
<accession>A0ABP7QYA1</accession>
<dbReference type="Gene3D" id="3.40.50.1390">
    <property type="entry name" value="Resolvase, N-terminal catalytic domain"/>
    <property type="match status" value="1"/>
</dbReference>
<organism evidence="2 3">
    <name type="scientific">Allokutzneria multivorans</name>
    <dbReference type="NCBI Taxonomy" id="1142134"/>
    <lineage>
        <taxon>Bacteria</taxon>
        <taxon>Bacillati</taxon>
        <taxon>Actinomycetota</taxon>
        <taxon>Actinomycetes</taxon>
        <taxon>Pseudonocardiales</taxon>
        <taxon>Pseudonocardiaceae</taxon>
        <taxon>Allokutzneria</taxon>
    </lineage>
</organism>
<proteinExistence type="predicted"/>
<keyword evidence="3" id="KW-1185">Reference proteome</keyword>
<dbReference type="EMBL" id="BAABAL010000004">
    <property type="protein sequence ID" value="GAA3989735.1"/>
    <property type="molecule type" value="Genomic_DNA"/>
</dbReference>
<protein>
    <submittedName>
        <fullName evidence="2">Recombinase family protein</fullName>
    </submittedName>
</protein>
<dbReference type="Pfam" id="PF00239">
    <property type="entry name" value="Resolvase"/>
    <property type="match status" value="1"/>
</dbReference>
<feature type="domain" description="Recombinase" evidence="1">
    <location>
        <begin position="192"/>
        <end position="354"/>
    </location>
</feature>
<dbReference type="Gene3D" id="3.90.1750.20">
    <property type="entry name" value="Putative Large Serine Recombinase, Chain B, Domain 2"/>
    <property type="match status" value="1"/>
</dbReference>
<dbReference type="PROSITE" id="PS51737">
    <property type="entry name" value="RECOMBINASE_DNA_BIND"/>
    <property type="match status" value="1"/>
</dbReference>
<dbReference type="InterPro" id="IPR036162">
    <property type="entry name" value="Resolvase-like_N_sf"/>
</dbReference>